<dbReference type="RefSeq" id="XP_011133663.1">
    <property type="nucleotide sequence ID" value="XM_011135361.1"/>
</dbReference>
<keyword evidence="3" id="KW-1185">Reference proteome</keyword>
<proteinExistence type="predicted"/>
<protein>
    <submittedName>
        <fullName evidence="2">Uncharacterized protein</fullName>
    </submittedName>
</protein>
<dbReference type="Proteomes" id="UP000019763">
    <property type="component" value="Unassembled WGS sequence"/>
</dbReference>
<feature type="region of interest" description="Disordered" evidence="1">
    <location>
        <begin position="166"/>
        <end position="253"/>
    </location>
</feature>
<dbReference type="AlphaFoldDB" id="A0A023AXP1"/>
<feature type="compositionally biased region" description="Acidic residues" evidence="1">
    <location>
        <begin position="218"/>
        <end position="231"/>
    </location>
</feature>
<evidence type="ECO:0000256" key="1">
    <source>
        <dbReference type="SAM" id="MobiDB-lite"/>
    </source>
</evidence>
<evidence type="ECO:0000313" key="2">
    <source>
        <dbReference type="EMBL" id="EZG43065.1"/>
    </source>
</evidence>
<dbReference type="EMBL" id="AFNH02001457">
    <property type="protein sequence ID" value="EZG43065.1"/>
    <property type="molecule type" value="Genomic_DNA"/>
</dbReference>
<sequence>MKVTEATIYVNGQAMIKARHGDVKVKRSGGQSVVRIETPCLLHTTSNLAVVAVSTIPCRVVNSRFVERHVTREALVELMSPDVKEIYNDLKQSLRKHALTASRIRSLENKKNVLEKLCSNMVDPRTLSCTMRPGFGGPGFAGPGCGGPGFGGQVGMRGPWPFRGGLTADPSGFKPWHNHGPGWQDGEPQGVEPQDGEPQGVEPQVGEGPTSELKNGEEGEYEECQCEEGECQEGGNAAETGVVVETGVEPAIL</sequence>
<comment type="caution">
    <text evidence="2">The sequence shown here is derived from an EMBL/GenBank/DDBJ whole genome shotgun (WGS) entry which is preliminary data.</text>
</comment>
<evidence type="ECO:0000313" key="3">
    <source>
        <dbReference type="Proteomes" id="UP000019763"/>
    </source>
</evidence>
<feature type="compositionally biased region" description="Low complexity" evidence="1">
    <location>
        <begin position="233"/>
        <end position="253"/>
    </location>
</feature>
<name>A0A023AXP1_GRENI</name>
<accession>A0A023AXP1</accession>
<dbReference type="GeneID" id="22916252"/>
<organism evidence="2 3">
    <name type="scientific">Gregarina niphandrodes</name>
    <name type="common">Septate eugregarine</name>
    <dbReference type="NCBI Taxonomy" id="110365"/>
    <lineage>
        <taxon>Eukaryota</taxon>
        <taxon>Sar</taxon>
        <taxon>Alveolata</taxon>
        <taxon>Apicomplexa</taxon>
        <taxon>Conoidasida</taxon>
        <taxon>Gregarinasina</taxon>
        <taxon>Eugregarinorida</taxon>
        <taxon>Gregarinidae</taxon>
        <taxon>Gregarina</taxon>
    </lineage>
</organism>
<reference evidence="2" key="1">
    <citation type="submission" date="2013-12" db="EMBL/GenBank/DDBJ databases">
        <authorList>
            <person name="Omoto C.K."/>
            <person name="Sibley D."/>
            <person name="Venepally P."/>
            <person name="Hadjithomas M."/>
            <person name="Karamycheva S."/>
            <person name="Brunk B."/>
            <person name="Roos D."/>
            <person name="Caler E."/>
            <person name="Lorenzi H."/>
        </authorList>
    </citation>
    <scope>NUCLEOTIDE SEQUENCE</scope>
</reference>
<gene>
    <name evidence="2" type="ORF">GNI_190840</name>
</gene>
<dbReference type="VEuPathDB" id="CryptoDB:GNI_190840"/>